<feature type="compositionally biased region" description="Polar residues" evidence="1">
    <location>
        <begin position="19"/>
        <end position="28"/>
    </location>
</feature>
<evidence type="ECO:0000256" key="1">
    <source>
        <dbReference type="SAM" id="MobiDB-lite"/>
    </source>
</evidence>
<keyword evidence="2" id="KW-1133">Transmembrane helix</keyword>
<keyword evidence="2" id="KW-0472">Membrane</keyword>
<dbReference type="EMBL" id="MW980730">
    <property type="protein sequence ID" value="QWW20876.1"/>
    <property type="molecule type" value="Genomic_DNA"/>
</dbReference>
<reference evidence="3" key="1">
    <citation type="journal article" date="2021" name="J Fungi (Basel)">
        <title>Transcriptome Analysis Identifies a Gene Cluster for the Biosynthesis of Biruloquinone, a Rare Phenanthraquinone, in a Lichen-Forming Fungus Cladonia macilenta.</title>
        <authorList>
            <person name="Kim W."/>
            <person name="Jeong M.H."/>
            <person name="Yun S.H."/>
            <person name="Hur J.S."/>
        </authorList>
    </citation>
    <scope>NUCLEOTIDE SEQUENCE</scope>
</reference>
<evidence type="ECO:0000256" key="2">
    <source>
        <dbReference type="SAM" id="Phobius"/>
    </source>
</evidence>
<organism evidence="3">
    <name type="scientific">Cladonia macilenta</name>
    <dbReference type="NCBI Taxonomy" id="196765"/>
    <lineage>
        <taxon>Eukaryota</taxon>
        <taxon>Fungi</taxon>
        <taxon>Dikarya</taxon>
        <taxon>Ascomycota</taxon>
        <taxon>Pezizomycotina</taxon>
        <taxon>Lecanoromycetes</taxon>
        <taxon>OSLEUM clade</taxon>
        <taxon>Lecanoromycetidae</taxon>
        <taxon>Lecanorales</taxon>
        <taxon>Lecanorineae</taxon>
        <taxon>Cladoniaceae</taxon>
        <taxon>Cladonia</taxon>
    </lineage>
</organism>
<feature type="transmembrane region" description="Helical" evidence="2">
    <location>
        <begin position="137"/>
        <end position="154"/>
    </location>
</feature>
<evidence type="ECO:0000313" key="3">
    <source>
        <dbReference type="EMBL" id="QWW20876.1"/>
    </source>
</evidence>
<dbReference type="AlphaFoldDB" id="A0A8F3AEX6"/>
<protein>
    <submittedName>
        <fullName evidence="3">Uncharacterized protein</fullName>
    </submittedName>
</protein>
<keyword evidence="2" id="KW-0812">Transmembrane</keyword>
<sequence>MAQPASSSSPPLHDMGEKASSTPQTSIKSLEDPESGSEAHGTETSMNGALTDLLCGGFLPCIPVVLVSTLLLTLIFYHRVDLDPGWEQLQQIPTSNVSNLGFYNQTRGLVSGGGHAAYYIRFNPSILATIAAWSSKLIPYITGYLMAVVAFFAARRIMDASRDNKPEKLPTPHQMSALIDMLGTINPKSLWNTIVYRWQNDERLVQPIPLAFGALSYIVIITLLIGAADTWFGVTVRPENVELLTRISTPVHTYGRDLNSSMCGANIFEQRPCPSNPQSSCSYPCSIADWNITAGGGVLLKEGIKGAQQAAEALLGNSDVNLIQNTSYVANQQDYNAQQYYFLSDVNIGKSLDFLGNTTAVTTQCEVVTQNCQVNSSSEAFSCPGYSSPSFTYSGEVGVDPSDATAPGNMSSVGIQFFKDAALQNPIGFGSQTTELFSAQNPVHFLTWSKGFPPIDPTSQTFAEMTDGKFLQVDEAGDNVFILNCSTTIYKTVYAWVNGSILQDNQKYGFYPEVAPDTYGAIFTAPFAIDAALGHMALQNAAALAAYVPNPQGLADKFANQFSYAAVALTAGIMSPQTSILEQSRNNTELLTRVPLVPLYFLISLKALFALSSIVLVVLAATLTGPSEAQEVKARLTVDGLAAGLFEPRHHQEKPVKQVTMLYGEHRPEAQAGPSKVGMKQAPAGGWVWVASGAVQKAWKATGEGNGMEHVMDNHHATASGKEGAEGKDHEVLKRIM</sequence>
<accession>A0A8F3AEX6</accession>
<feature type="compositionally biased region" description="Polar residues" evidence="1">
    <location>
        <begin position="1"/>
        <end position="10"/>
    </location>
</feature>
<feature type="transmembrane region" description="Helical" evidence="2">
    <location>
        <begin position="53"/>
        <end position="77"/>
    </location>
</feature>
<feature type="region of interest" description="Disordered" evidence="1">
    <location>
        <begin position="1"/>
        <end position="43"/>
    </location>
</feature>
<name>A0A8F3AEX6_9LECA</name>
<feature type="transmembrane region" description="Helical" evidence="2">
    <location>
        <begin position="210"/>
        <end position="234"/>
    </location>
</feature>
<proteinExistence type="predicted"/>